<dbReference type="PROSITE" id="PS50045">
    <property type="entry name" value="SIGMA54_INTERACT_4"/>
    <property type="match status" value="1"/>
</dbReference>
<feature type="region of interest" description="Disordered" evidence="5">
    <location>
        <begin position="209"/>
        <end position="230"/>
    </location>
</feature>
<evidence type="ECO:0000256" key="3">
    <source>
        <dbReference type="ARBA" id="ARBA00023015"/>
    </source>
</evidence>
<evidence type="ECO:0000256" key="4">
    <source>
        <dbReference type="ARBA" id="ARBA00023163"/>
    </source>
</evidence>
<dbReference type="RefSeq" id="WP_125089117.1">
    <property type="nucleotide sequence ID" value="NZ_RSAA01000006.1"/>
</dbReference>
<feature type="domain" description="Sigma-54 factor interaction" evidence="6">
    <location>
        <begin position="363"/>
        <end position="425"/>
    </location>
</feature>
<dbReference type="OrthoDB" id="5496274at2"/>
<evidence type="ECO:0000259" key="6">
    <source>
        <dbReference type="PROSITE" id="PS50045"/>
    </source>
</evidence>
<keyword evidence="2" id="KW-0067">ATP-binding</keyword>
<dbReference type="PANTHER" id="PTHR32071">
    <property type="entry name" value="TRANSCRIPTIONAL REGULATORY PROTEIN"/>
    <property type="match status" value="1"/>
</dbReference>
<evidence type="ECO:0000256" key="2">
    <source>
        <dbReference type="ARBA" id="ARBA00022840"/>
    </source>
</evidence>
<comment type="caution">
    <text evidence="7">The sequence shown here is derived from an EMBL/GenBank/DDBJ whole genome shotgun (WGS) entry which is preliminary data.</text>
</comment>
<evidence type="ECO:0000256" key="5">
    <source>
        <dbReference type="SAM" id="MobiDB-lite"/>
    </source>
</evidence>
<name>A0A3R8VJ10_9PSEU</name>
<evidence type="ECO:0000256" key="1">
    <source>
        <dbReference type="ARBA" id="ARBA00022741"/>
    </source>
</evidence>
<keyword evidence="1" id="KW-0547">Nucleotide-binding</keyword>
<dbReference type="Proteomes" id="UP000274515">
    <property type="component" value="Unassembled WGS sequence"/>
</dbReference>
<organism evidence="7 8">
    <name type="scientific">Saccharopolyspora rhizosphaerae</name>
    <dbReference type="NCBI Taxonomy" id="2492662"/>
    <lineage>
        <taxon>Bacteria</taxon>
        <taxon>Bacillati</taxon>
        <taxon>Actinomycetota</taxon>
        <taxon>Actinomycetes</taxon>
        <taxon>Pseudonocardiales</taxon>
        <taxon>Pseudonocardiaceae</taxon>
        <taxon>Saccharopolyspora</taxon>
    </lineage>
</organism>
<dbReference type="EMBL" id="RSAA01000006">
    <property type="protein sequence ID" value="RRO18618.1"/>
    <property type="molecule type" value="Genomic_DNA"/>
</dbReference>
<accession>A0A3R8VJ10</accession>
<evidence type="ECO:0000313" key="7">
    <source>
        <dbReference type="EMBL" id="RRO18618.1"/>
    </source>
</evidence>
<dbReference type="InterPro" id="IPR002078">
    <property type="entry name" value="Sigma_54_int"/>
</dbReference>
<proteinExistence type="predicted"/>
<sequence>MNGINEAGRPAPLPFDEGAVRRAKEALLTRGLLTSPVSQPGVRNIIERSWRRCIGEGVPPQPRFTPSRGPAERQSMLVDAARPVLERLSEHLADARVALFLSDDKGHIVMRKAAERRQRNELDNASAAEGFDFSERSVGTNTLGLGHVSSEAHALLWTHLRDSPVRREPRQVRVPLPTGWHDAIVEHVEGTEGERSAFCVRLLPADSHDAGVPPGTARTNSRAVTTSEPVHPRQDIAEQVSTAIRHRECLALDGEPGTGKLHVASAAFATHFPGEPPLVLDLSTYRRDNEDSWFTAAMEALVIGRGVVLRHLNDVAPSELNRIKAIAECSQDQHTGSPPLVLTIDTEKAPEHARTLIDQLATTVRLPALAEMPEQLPSLVTRILAAMPDVERQTRFSSDALQLLMCGSWPGNVAELRRTVEFLAHRMPGAVVGAGDLPTRMQQTAPHRQLTMMEAAERESISAALRQSGGNRSQAASALGIGRTTLYRKMRFYRLD</sequence>
<dbReference type="AlphaFoldDB" id="A0A3R8VJ10"/>
<keyword evidence="3" id="KW-0805">Transcription regulation</keyword>
<dbReference type="Pfam" id="PF02954">
    <property type="entry name" value="HTH_8"/>
    <property type="match status" value="1"/>
</dbReference>
<dbReference type="GO" id="GO:0005524">
    <property type="term" value="F:ATP binding"/>
    <property type="evidence" value="ECO:0007669"/>
    <property type="project" value="UniProtKB-KW"/>
</dbReference>
<reference evidence="7 8" key="1">
    <citation type="submission" date="2018-11" db="EMBL/GenBank/DDBJ databases">
        <title>Saccharopolyspora rhizosphaerae sp. nov., an actinomycete isolated from rhizosphere soil in Thailand.</title>
        <authorList>
            <person name="Intra B."/>
            <person name="Euanorasetr J."/>
            <person name="Take A."/>
            <person name="Inahashi Y."/>
            <person name="Mori M."/>
            <person name="Panbangred W."/>
            <person name="Matsumoto A."/>
        </authorList>
    </citation>
    <scope>NUCLEOTIDE SEQUENCE [LARGE SCALE GENOMIC DNA]</scope>
    <source>
        <strain evidence="7 8">H219</strain>
    </source>
</reference>
<dbReference type="InterPro" id="IPR029016">
    <property type="entry name" value="GAF-like_dom_sf"/>
</dbReference>
<keyword evidence="4" id="KW-0804">Transcription</keyword>
<evidence type="ECO:0000313" key="8">
    <source>
        <dbReference type="Proteomes" id="UP000274515"/>
    </source>
</evidence>
<dbReference type="GO" id="GO:0006355">
    <property type="term" value="P:regulation of DNA-templated transcription"/>
    <property type="evidence" value="ECO:0007669"/>
    <property type="project" value="InterPro"/>
</dbReference>
<dbReference type="InterPro" id="IPR009057">
    <property type="entry name" value="Homeodomain-like_sf"/>
</dbReference>
<dbReference type="Gene3D" id="1.10.10.60">
    <property type="entry name" value="Homeodomain-like"/>
    <property type="match status" value="1"/>
</dbReference>
<gene>
    <name evidence="7" type="ORF">EIL87_05730</name>
</gene>
<dbReference type="Gene3D" id="1.10.8.60">
    <property type="match status" value="1"/>
</dbReference>
<dbReference type="PANTHER" id="PTHR32071:SF122">
    <property type="entry name" value="SIGMA FACTOR"/>
    <property type="match status" value="1"/>
</dbReference>
<dbReference type="Pfam" id="PF25601">
    <property type="entry name" value="AAA_lid_14"/>
    <property type="match status" value="1"/>
</dbReference>
<dbReference type="PRINTS" id="PR01590">
    <property type="entry name" value="HTHFIS"/>
</dbReference>
<keyword evidence="8" id="KW-1185">Reference proteome</keyword>
<dbReference type="InterPro" id="IPR027417">
    <property type="entry name" value="P-loop_NTPase"/>
</dbReference>
<dbReference type="InterPro" id="IPR058031">
    <property type="entry name" value="AAA_lid_NorR"/>
</dbReference>
<dbReference type="SUPFAM" id="SSF46689">
    <property type="entry name" value="Homeodomain-like"/>
    <property type="match status" value="1"/>
</dbReference>
<dbReference type="InterPro" id="IPR002197">
    <property type="entry name" value="HTH_Fis"/>
</dbReference>
<protein>
    <recommendedName>
        <fullName evidence="6">Sigma-54 factor interaction domain-containing protein</fullName>
    </recommendedName>
</protein>
<dbReference type="GO" id="GO:0043565">
    <property type="term" value="F:sequence-specific DNA binding"/>
    <property type="evidence" value="ECO:0007669"/>
    <property type="project" value="InterPro"/>
</dbReference>
<dbReference type="Gene3D" id="3.30.450.40">
    <property type="match status" value="1"/>
</dbReference>
<feature type="compositionally biased region" description="Polar residues" evidence="5">
    <location>
        <begin position="217"/>
        <end position="228"/>
    </location>
</feature>
<dbReference type="SUPFAM" id="SSF52540">
    <property type="entry name" value="P-loop containing nucleoside triphosphate hydrolases"/>
    <property type="match status" value="1"/>
</dbReference>